<keyword evidence="9" id="KW-1185">Reference proteome</keyword>
<dbReference type="RefSeq" id="WP_145352443.1">
    <property type="nucleotide sequence ID" value="NZ_CP036262.1"/>
</dbReference>
<evidence type="ECO:0000256" key="4">
    <source>
        <dbReference type="ARBA" id="ARBA00035127"/>
    </source>
</evidence>
<keyword evidence="2" id="KW-0456">Lyase</keyword>
<name>A0A517MHQ0_9BACT</name>
<protein>
    <recommendedName>
        <fullName evidence="5">(2E)-enoyl-[ACP] glycyltransferase</fullName>
        <ecNumber evidence="4">4.3.2.11</ecNumber>
    </recommendedName>
    <alternativeName>
        <fullName evidence="6">(2E)-unsaturated fatty acyl-[ACP] glycyltransferase</fullName>
    </alternativeName>
</protein>
<evidence type="ECO:0000313" key="9">
    <source>
        <dbReference type="Proteomes" id="UP000320672"/>
    </source>
</evidence>
<evidence type="ECO:0000256" key="5">
    <source>
        <dbReference type="ARBA" id="ARBA00035169"/>
    </source>
</evidence>
<comment type="similarity">
    <text evidence="3">Belongs to the FcoT family.</text>
</comment>
<sequence>MNITTAAEQSNRTNQLQHRIEVDDAFLDQVLTPYRHHCRYLNSVQIGFEGEGTPTWDKMVSRGKFAIGESCYIDDTGHFNAVEFNICYNQLAYVHLAVCVREGLMPALSDYTLKSYFQKQLSNYLIASIHSHYHSELNPRDFSGEVRVLSARSRPRLSVLKTACRFHDGRSGRSDGEVKLVVLSAQ</sequence>
<proteinExistence type="inferred from homology"/>
<dbReference type="KEGG" id="rml:FF011L_31820"/>
<dbReference type="EC" id="4.3.2.11" evidence="4"/>
<keyword evidence="1" id="KW-0443">Lipid metabolism</keyword>
<evidence type="ECO:0000256" key="6">
    <source>
        <dbReference type="ARBA" id="ARBA00035448"/>
    </source>
</evidence>
<evidence type="ECO:0000256" key="1">
    <source>
        <dbReference type="ARBA" id="ARBA00023098"/>
    </source>
</evidence>
<evidence type="ECO:0000313" key="8">
    <source>
        <dbReference type="EMBL" id="QDS94403.1"/>
    </source>
</evidence>
<evidence type="ECO:0000256" key="2">
    <source>
        <dbReference type="ARBA" id="ARBA00023239"/>
    </source>
</evidence>
<organism evidence="8 9">
    <name type="scientific">Roseimaritima multifibrata</name>
    <dbReference type="NCBI Taxonomy" id="1930274"/>
    <lineage>
        <taxon>Bacteria</taxon>
        <taxon>Pseudomonadati</taxon>
        <taxon>Planctomycetota</taxon>
        <taxon>Planctomycetia</taxon>
        <taxon>Pirellulales</taxon>
        <taxon>Pirellulaceae</taxon>
        <taxon>Roseimaritima</taxon>
    </lineage>
</organism>
<dbReference type="InterPro" id="IPR043064">
    <property type="entry name" value="FcoT_ThioEstase_Rv0098-like_sf"/>
</dbReference>
<dbReference type="EMBL" id="CP036262">
    <property type="protein sequence ID" value="QDS94403.1"/>
    <property type="molecule type" value="Genomic_DNA"/>
</dbReference>
<dbReference type="OrthoDB" id="510402at2"/>
<evidence type="ECO:0000256" key="7">
    <source>
        <dbReference type="ARBA" id="ARBA00048742"/>
    </source>
</evidence>
<dbReference type="Proteomes" id="UP000320672">
    <property type="component" value="Chromosome"/>
</dbReference>
<dbReference type="Pfam" id="PF10862">
    <property type="entry name" value="FcoT"/>
    <property type="match status" value="1"/>
</dbReference>
<dbReference type="GO" id="GO:0016829">
    <property type="term" value="F:lyase activity"/>
    <property type="evidence" value="ECO:0007669"/>
    <property type="project" value="UniProtKB-KW"/>
</dbReference>
<dbReference type="GO" id="GO:0006629">
    <property type="term" value="P:lipid metabolic process"/>
    <property type="evidence" value="ECO:0007669"/>
    <property type="project" value="UniProtKB-KW"/>
</dbReference>
<accession>A0A517MHQ0</accession>
<reference evidence="8 9" key="1">
    <citation type="submission" date="2019-02" db="EMBL/GenBank/DDBJ databases">
        <title>Deep-cultivation of Planctomycetes and their phenomic and genomic characterization uncovers novel biology.</title>
        <authorList>
            <person name="Wiegand S."/>
            <person name="Jogler M."/>
            <person name="Boedeker C."/>
            <person name="Pinto D."/>
            <person name="Vollmers J."/>
            <person name="Rivas-Marin E."/>
            <person name="Kohn T."/>
            <person name="Peeters S.H."/>
            <person name="Heuer A."/>
            <person name="Rast P."/>
            <person name="Oberbeckmann S."/>
            <person name="Bunk B."/>
            <person name="Jeske O."/>
            <person name="Meyerdierks A."/>
            <person name="Storesund J.E."/>
            <person name="Kallscheuer N."/>
            <person name="Luecker S."/>
            <person name="Lage O.M."/>
            <person name="Pohl T."/>
            <person name="Merkel B.J."/>
            <person name="Hornburger P."/>
            <person name="Mueller R.-W."/>
            <person name="Bruemmer F."/>
            <person name="Labrenz M."/>
            <person name="Spormann A.M."/>
            <person name="Op den Camp H."/>
            <person name="Overmann J."/>
            <person name="Amann R."/>
            <person name="Jetten M.S.M."/>
            <person name="Mascher T."/>
            <person name="Medema M.H."/>
            <person name="Devos D.P."/>
            <person name="Kaster A.-K."/>
            <person name="Ovreas L."/>
            <person name="Rohde M."/>
            <person name="Galperin M.Y."/>
            <person name="Jogler C."/>
        </authorList>
    </citation>
    <scope>NUCLEOTIDE SEQUENCE [LARGE SCALE GENOMIC DNA]</scope>
    <source>
        <strain evidence="8 9">FF011L</strain>
    </source>
</reference>
<comment type="catalytic activity">
    <reaction evidence="7">
        <text>a (3R)-3-[(carboxymethyl)amino]fatty acid + holo-[ACP] + H(+) = a (2E)-enoyl-[ACP] + glycine + H2O</text>
        <dbReference type="Rhea" id="RHEA:74923"/>
        <dbReference type="Rhea" id="RHEA-COMP:9685"/>
        <dbReference type="Rhea" id="RHEA-COMP:9925"/>
        <dbReference type="ChEBI" id="CHEBI:15377"/>
        <dbReference type="ChEBI" id="CHEBI:15378"/>
        <dbReference type="ChEBI" id="CHEBI:57305"/>
        <dbReference type="ChEBI" id="CHEBI:64479"/>
        <dbReference type="ChEBI" id="CHEBI:78784"/>
        <dbReference type="ChEBI" id="CHEBI:193080"/>
        <dbReference type="EC" id="4.3.2.11"/>
    </reaction>
    <physiologicalReaction direction="right-to-left" evidence="7">
        <dbReference type="Rhea" id="RHEA:74925"/>
    </physiologicalReaction>
</comment>
<evidence type="ECO:0000256" key="3">
    <source>
        <dbReference type="ARBA" id="ARBA00035117"/>
    </source>
</evidence>
<dbReference type="Gene3D" id="3.10.129.30">
    <property type="entry name" value="Rv0098, thioesterase-like hot dog domain"/>
    <property type="match status" value="1"/>
</dbReference>
<gene>
    <name evidence="8" type="ORF">FF011L_31820</name>
</gene>
<dbReference type="InterPro" id="IPR022598">
    <property type="entry name" value="FcoT_ThioEstase"/>
</dbReference>
<dbReference type="AlphaFoldDB" id="A0A517MHQ0"/>